<feature type="chain" id="PRO_5020269064" evidence="1">
    <location>
        <begin position="23"/>
        <end position="246"/>
    </location>
</feature>
<feature type="signal peptide" evidence="1">
    <location>
        <begin position="1"/>
        <end position="22"/>
    </location>
</feature>
<evidence type="ECO:0000313" key="3">
    <source>
        <dbReference type="EMBL" id="TDN49542.1"/>
    </source>
</evidence>
<dbReference type="RefSeq" id="WP_133592269.1">
    <property type="nucleotide sequence ID" value="NZ_SNVV01000011.1"/>
</dbReference>
<evidence type="ECO:0000256" key="1">
    <source>
        <dbReference type="SAM" id="SignalP"/>
    </source>
</evidence>
<keyword evidence="3" id="KW-0449">Lipoprotein</keyword>
<keyword evidence="4" id="KW-1185">Reference proteome</keyword>
<keyword evidence="1" id="KW-0732">Signal</keyword>
<protein>
    <submittedName>
        <fullName evidence="3">Outer membrane lipoprotein-sorting protein</fullName>
    </submittedName>
</protein>
<dbReference type="CDD" id="cd16329">
    <property type="entry name" value="LolA_like"/>
    <property type="match status" value="1"/>
</dbReference>
<feature type="domain" description="Uncharacterized protein TP-0789" evidence="2">
    <location>
        <begin position="70"/>
        <end position="241"/>
    </location>
</feature>
<dbReference type="EMBL" id="SNVV01000011">
    <property type="protein sequence ID" value="TDN49542.1"/>
    <property type="molecule type" value="Genomic_DNA"/>
</dbReference>
<comment type="caution">
    <text evidence="3">The sequence shown here is derived from an EMBL/GenBank/DDBJ whole genome shotgun (WGS) entry which is preliminary data.</text>
</comment>
<dbReference type="Gene3D" id="2.50.20.10">
    <property type="entry name" value="Lipoprotein localisation LolA/LolB/LppX"/>
    <property type="match status" value="1"/>
</dbReference>
<evidence type="ECO:0000313" key="4">
    <source>
        <dbReference type="Proteomes" id="UP000295129"/>
    </source>
</evidence>
<proteinExistence type="predicted"/>
<organism evidence="3 4">
    <name type="scientific">Azoarcus indigens</name>
    <dbReference type="NCBI Taxonomy" id="29545"/>
    <lineage>
        <taxon>Bacteria</taxon>
        <taxon>Pseudomonadati</taxon>
        <taxon>Pseudomonadota</taxon>
        <taxon>Betaproteobacteria</taxon>
        <taxon>Rhodocyclales</taxon>
        <taxon>Zoogloeaceae</taxon>
        <taxon>Azoarcus</taxon>
    </lineage>
</organism>
<evidence type="ECO:0000259" key="2">
    <source>
        <dbReference type="Pfam" id="PF17131"/>
    </source>
</evidence>
<accession>A0A4V3BM69</accession>
<dbReference type="OrthoDB" id="368800at2"/>
<name>A0A4V3BM69_9RHOO</name>
<dbReference type="Pfam" id="PF17131">
    <property type="entry name" value="LolA_like"/>
    <property type="match status" value="1"/>
</dbReference>
<sequence length="246" mass="27029">MLRRLLAAASLALLAAGTLAHAGPDPQALLRNADRARGGGLPGVVWDIHLNSQEDGKAGEPQRLTVRATDQASVAETQEPARFKGSRLLQVERNMWLTRPGLSKPIPISPRQRMSGQAANGDIAATNYALDYEAALAGNEAVEGEACAVLELNARHKRTTYDRIRYWVSASRGVGIKAEFLSVSGKLLKTAYFEYAHTIQYDGRQIPFVSRMRIRDALTDGETVMEFRDVRIERIAPDVFDLGQSQ</sequence>
<dbReference type="Proteomes" id="UP000295129">
    <property type="component" value="Unassembled WGS sequence"/>
</dbReference>
<reference evidence="3 4" key="1">
    <citation type="submission" date="2019-03" db="EMBL/GenBank/DDBJ databases">
        <title>Genomic Encyclopedia of Type Strains, Phase IV (KMG-IV): sequencing the most valuable type-strain genomes for metagenomic binning, comparative biology and taxonomic classification.</title>
        <authorList>
            <person name="Goeker M."/>
        </authorList>
    </citation>
    <scope>NUCLEOTIDE SEQUENCE [LARGE SCALE GENOMIC DNA]</scope>
    <source>
        <strain evidence="3 4">DSM 12121</strain>
    </source>
</reference>
<dbReference type="AlphaFoldDB" id="A0A4V3BM69"/>
<gene>
    <name evidence="3" type="ORF">C7389_11120</name>
</gene>
<dbReference type="InterPro" id="IPR033399">
    <property type="entry name" value="TP_0789-like"/>
</dbReference>